<dbReference type="InterPro" id="IPR034660">
    <property type="entry name" value="DinB/YfiT-like"/>
</dbReference>
<sequence>MTDLASITADLRAEQDSLDAVVADLPPERWDTPTASPGWSVRDQIGHLTYFDGTAKLAITDADAFQAALEELMASGGDMERLTLFRDLTPAELLERWRAGRAELLEAATTLQDGQRVPWYGPSMSAKSFLTARLMECWAHGTDVVDAVGGDRPPTDRLRHVAQIGFITRGWTYANRGEEVPPGDVRVELDPPGGGEPWTFGPEGAEATVRGPAEHFCQVVTQRRHLDDTDLVVEGDIALDWLRKAQAYAGPPTEGPAPRRAR</sequence>
<evidence type="ECO:0000259" key="1">
    <source>
        <dbReference type="Pfam" id="PF11716"/>
    </source>
</evidence>
<dbReference type="NCBIfam" id="TIGR03083">
    <property type="entry name" value="maleylpyruvate isomerase family mycothiol-dependent enzyme"/>
    <property type="match status" value="1"/>
</dbReference>
<dbReference type="KEGG" id="atq:GH723_02560"/>
<dbReference type="SUPFAM" id="SSF109854">
    <property type="entry name" value="DinB/YfiT-like putative metalloenzymes"/>
    <property type="match status" value="1"/>
</dbReference>
<feature type="domain" description="Mycothiol-dependent maleylpyruvate isomerase metal-binding" evidence="1">
    <location>
        <begin position="11"/>
        <end position="144"/>
    </location>
</feature>
<keyword evidence="3" id="KW-1185">Reference proteome</keyword>
<dbReference type="Gene3D" id="1.20.120.450">
    <property type="entry name" value="dinb family like domain"/>
    <property type="match status" value="1"/>
</dbReference>
<dbReference type="NCBIfam" id="TIGR03084">
    <property type="entry name" value="TIGR03084 family metal-binding protein"/>
    <property type="match status" value="1"/>
</dbReference>
<dbReference type="Proteomes" id="UP000334019">
    <property type="component" value="Chromosome"/>
</dbReference>
<dbReference type="GO" id="GO:0046872">
    <property type="term" value="F:metal ion binding"/>
    <property type="evidence" value="ECO:0007669"/>
    <property type="project" value="InterPro"/>
</dbReference>
<dbReference type="EMBL" id="CP045851">
    <property type="protein sequence ID" value="QGG94074.1"/>
    <property type="molecule type" value="Genomic_DNA"/>
</dbReference>
<dbReference type="InterPro" id="IPR024344">
    <property type="entry name" value="MDMPI_metal-binding"/>
</dbReference>
<reference evidence="2 3" key="1">
    <citation type="submission" date="2019-11" db="EMBL/GenBank/DDBJ databases">
        <authorList>
            <person name="He Y."/>
        </authorList>
    </citation>
    <scope>NUCLEOTIDE SEQUENCE [LARGE SCALE GENOMIC DNA]</scope>
    <source>
        <strain evidence="2 3">SCSIO 58843</strain>
    </source>
</reference>
<evidence type="ECO:0000313" key="2">
    <source>
        <dbReference type="EMBL" id="QGG94074.1"/>
    </source>
</evidence>
<dbReference type="InterPro" id="IPR017518">
    <property type="entry name" value="CHP03084"/>
</dbReference>
<dbReference type="RefSeq" id="WP_153758180.1">
    <property type="nucleotide sequence ID" value="NZ_CP045851.1"/>
</dbReference>
<accession>A0A5Q2REN3</accession>
<dbReference type="InterPro" id="IPR017517">
    <property type="entry name" value="Maleyloyr_isom"/>
</dbReference>
<dbReference type="Pfam" id="PF11716">
    <property type="entry name" value="MDMPI_N"/>
    <property type="match status" value="1"/>
</dbReference>
<name>A0A5Q2REN3_9ACTN</name>
<gene>
    <name evidence="2" type="ORF">GH723_02560</name>
</gene>
<proteinExistence type="predicted"/>
<organism evidence="2 3">
    <name type="scientific">Actinomarinicola tropica</name>
    <dbReference type="NCBI Taxonomy" id="2789776"/>
    <lineage>
        <taxon>Bacteria</taxon>
        <taxon>Bacillati</taxon>
        <taxon>Actinomycetota</taxon>
        <taxon>Acidimicrobiia</taxon>
        <taxon>Acidimicrobiales</taxon>
        <taxon>Iamiaceae</taxon>
        <taxon>Actinomarinicola</taxon>
    </lineage>
</organism>
<protein>
    <submittedName>
        <fullName evidence="2">TIGR03084 family protein</fullName>
    </submittedName>
</protein>
<evidence type="ECO:0000313" key="3">
    <source>
        <dbReference type="Proteomes" id="UP000334019"/>
    </source>
</evidence>
<dbReference type="AlphaFoldDB" id="A0A5Q2REN3"/>